<keyword evidence="10" id="KW-1185">Reference proteome</keyword>
<protein>
    <recommendedName>
        <fullName evidence="8">Major facilitator superfamily (MFS) profile domain-containing protein</fullName>
    </recommendedName>
</protein>
<dbReference type="InterPro" id="IPR020846">
    <property type="entry name" value="MFS_dom"/>
</dbReference>
<dbReference type="GO" id="GO:0005886">
    <property type="term" value="C:plasma membrane"/>
    <property type="evidence" value="ECO:0007669"/>
    <property type="project" value="TreeGrafter"/>
</dbReference>
<comment type="caution">
    <text evidence="9">The sequence shown here is derived from an EMBL/GenBank/DDBJ whole genome shotgun (WGS) entry which is preliminary data.</text>
</comment>
<feature type="transmembrane region" description="Helical" evidence="7">
    <location>
        <begin position="428"/>
        <end position="450"/>
    </location>
</feature>
<feature type="transmembrane region" description="Helical" evidence="7">
    <location>
        <begin position="497"/>
        <end position="516"/>
    </location>
</feature>
<dbReference type="AlphaFoldDB" id="A0A9W8R999"/>
<evidence type="ECO:0000256" key="5">
    <source>
        <dbReference type="ARBA" id="ARBA00023180"/>
    </source>
</evidence>
<dbReference type="Gene3D" id="1.20.1250.20">
    <property type="entry name" value="MFS general substrate transporter like domains"/>
    <property type="match status" value="1"/>
</dbReference>
<accession>A0A9W8R999</accession>
<dbReference type="Proteomes" id="UP001152087">
    <property type="component" value="Unassembled WGS sequence"/>
</dbReference>
<evidence type="ECO:0000256" key="7">
    <source>
        <dbReference type="SAM" id="Phobius"/>
    </source>
</evidence>
<dbReference type="GO" id="GO:0022857">
    <property type="term" value="F:transmembrane transporter activity"/>
    <property type="evidence" value="ECO:0007669"/>
    <property type="project" value="InterPro"/>
</dbReference>
<keyword evidence="3 7" id="KW-1133">Transmembrane helix</keyword>
<dbReference type="PROSITE" id="PS50850">
    <property type="entry name" value="MFS"/>
    <property type="match status" value="1"/>
</dbReference>
<feature type="transmembrane region" description="Helical" evidence="7">
    <location>
        <begin position="52"/>
        <end position="76"/>
    </location>
</feature>
<feature type="transmembrane region" description="Helical" evidence="7">
    <location>
        <begin position="403"/>
        <end position="422"/>
    </location>
</feature>
<feature type="region of interest" description="Disordered" evidence="6">
    <location>
        <begin position="252"/>
        <end position="274"/>
    </location>
</feature>
<keyword evidence="2 7" id="KW-0812">Transmembrane</keyword>
<keyword evidence="5" id="KW-0325">Glycoprotein</keyword>
<feature type="transmembrane region" description="Helical" evidence="7">
    <location>
        <begin position="120"/>
        <end position="139"/>
    </location>
</feature>
<feature type="transmembrane region" description="Helical" evidence="7">
    <location>
        <begin position="178"/>
        <end position="197"/>
    </location>
</feature>
<proteinExistence type="predicted"/>
<evidence type="ECO:0000256" key="4">
    <source>
        <dbReference type="ARBA" id="ARBA00023136"/>
    </source>
</evidence>
<name>A0A9W8R999_9HYPO</name>
<dbReference type="InterPro" id="IPR011701">
    <property type="entry name" value="MFS"/>
</dbReference>
<keyword evidence="4 7" id="KW-0472">Membrane</keyword>
<feature type="transmembrane region" description="Helical" evidence="7">
    <location>
        <begin position="462"/>
        <end position="485"/>
    </location>
</feature>
<dbReference type="EMBL" id="JAOQAV010000015">
    <property type="protein sequence ID" value="KAJ4188489.1"/>
    <property type="molecule type" value="Genomic_DNA"/>
</dbReference>
<dbReference type="Pfam" id="PF07690">
    <property type="entry name" value="MFS_1"/>
    <property type="match status" value="1"/>
</dbReference>
<feature type="transmembrane region" description="Helical" evidence="7">
    <location>
        <begin position="209"/>
        <end position="228"/>
    </location>
</feature>
<gene>
    <name evidence="9" type="ORF">NW755_006651</name>
</gene>
<evidence type="ECO:0000256" key="3">
    <source>
        <dbReference type="ARBA" id="ARBA00022989"/>
    </source>
</evidence>
<feature type="transmembrane region" description="Helical" evidence="7">
    <location>
        <begin position="315"/>
        <end position="338"/>
    </location>
</feature>
<evidence type="ECO:0000313" key="9">
    <source>
        <dbReference type="EMBL" id="KAJ4188489.1"/>
    </source>
</evidence>
<feature type="transmembrane region" description="Helical" evidence="7">
    <location>
        <begin position="145"/>
        <end position="166"/>
    </location>
</feature>
<evidence type="ECO:0000259" key="8">
    <source>
        <dbReference type="PROSITE" id="PS50850"/>
    </source>
</evidence>
<dbReference type="PANTHER" id="PTHR23502">
    <property type="entry name" value="MAJOR FACILITATOR SUPERFAMILY"/>
    <property type="match status" value="1"/>
</dbReference>
<feature type="transmembrane region" description="Helical" evidence="7">
    <location>
        <begin position="88"/>
        <end position="108"/>
    </location>
</feature>
<feature type="transmembrane region" description="Helical" evidence="7">
    <location>
        <begin position="358"/>
        <end position="391"/>
    </location>
</feature>
<dbReference type="PANTHER" id="PTHR23502:SF30">
    <property type="entry name" value="TRANSPORTER, PUTATIVE (AFU_ORTHOLOGUE AFUA_8G04702)-RELATED"/>
    <property type="match status" value="1"/>
</dbReference>
<organism evidence="9 10">
    <name type="scientific">Fusarium falciforme</name>
    <dbReference type="NCBI Taxonomy" id="195108"/>
    <lineage>
        <taxon>Eukaryota</taxon>
        <taxon>Fungi</taxon>
        <taxon>Dikarya</taxon>
        <taxon>Ascomycota</taxon>
        <taxon>Pezizomycotina</taxon>
        <taxon>Sordariomycetes</taxon>
        <taxon>Hypocreomycetidae</taxon>
        <taxon>Hypocreales</taxon>
        <taxon>Nectriaceae</taxon>
        <taxon>Fusarium</taxon>
        <taxon>Fusarium solani species complex</taxon>
    </lineage>
</organism>
<dbReference type="InterPro" id="IPR036259">
    <property type="entry name" value="MFS_trans_sf"/>
</dbReference>
<sequence>MSDHRAVPGTVYLVDVQHISHSKHTDDGDIVLVPMPTDDPEDPLNWSRRRKLLSVTCMAVYMVMVGLSCSLVYSIIVPVAEDTGLSVADLNAGTGYSYLAFGWSCLIWQPAAKQFGKRPIYLISLLLTIGVTIAVPFALSPGAWMAMKILGGLAGGPLECLGEISIADVFCAHERGKFMAIYAFVLFAAGFLAPILAGFINDGMGWRWAQYWATIWLAIGFVFCFFFMEETNFKRTSVLVTEETQNEMKSKTIASDEANRMDDTKGESVQTTTQNDLSNGTVTWRRKTYLQKLKLFNNVQPVHHFWSMVLRPLRLLSYPVIVYCGFSYGCSLIWYSVLNGTASVVLSSPPYNFSAVRSYVGLTYISPMIGVGIGSLIAGNFGDVVVIWLARRNKGIWHSEYRQWLNIIMAVLLPGSLLLWGLGAEHGIHWVGLVFAMGLIGCCIAMGAHLSLSYCIDTYTDFGADAVVATMCIRNTMGFAIGYGITPWTEDLGYQNAFLIAAAAGLLQVLTFLIMVKWGPQIRERSTDRYRRDVDRATDLGITH</sequence>
<evidence type="ECO:0000313" key="10">
    <source>
        <dbReference type="Proteomes" id="UP001152087"/>
    </source>
</evidence>
<evidence type="ECO:0000256" key="6">
    <source>
        <dbReference type="SAM" id="MobiDB-lite"/>
    </source>
</evidence>
<feature type="compositionally biased region" description="Basic and acidic residues" evidence="6">
    <location>
        <begin position="257"/>
        <end position="266"/>
    </location>
</feature>
<reference evidence="9" key="1">
    <citation type="submission" date="2022-09" db="EMBL/GenBank/DDBJ databases">
        <title>Fusarium specimens isolated from Avocado Roots.</title>
        <authorList>
            <person name="Stajich J."/>
            <person name="Roper C."/>
            <person name="Heimlech-Rivalta G."/>
        </authorList>
    </citation>
    <scope>NUCLEOTIDE SEQUENCE</scope>
    <source>
        <strain evidence="9">A02</strain>
    </source>
</reference>
<evidence type="ECO:0000256" key="1">
    <source>
        <dbReference type="ARBA" id="ARBA00004141"/>
    </source>
</evidence>
<comment type="subcellular location">
    <subcellularLocation>
        <location evidence="1">Membrane</location>
        <topology evidence="1">Multi-pass membrane protein</topology>
    </subcellularLocation>
</comment>
<evidence type="ECO:0000256" key="2">
    <source>
        <dbReference type="ARBA" id="ARBA00022692"/>
    </source>
</evidence>
<feature type="domain" description="Major facilitator superfamily (MFS) profile" evidence="8">
    <location>
        <begin position="54"/>
        <end position="520"/>
    </location>
</feature>
<dbReference type="SUPFAM" id="SSF103473">
    <property type="entry name" value="MFS general substrate transporter"/>
    <property type="match status" value="1"/>
</dbReference>